<sequence length="387" mass="44573">MFFKSADLSQRQSLIMNPPNPDYSSMAFQGWRENGVLHLPDPSPSKVSPEPEIKYRLRRPRSRPSSSQSDQTKQSNKQLSRRRLETQSAPRLVLPRDYSMALMANRLPSLLEEWKRRSRSNQEQSQLLIEYTVNDALSTAINTTLSKELEKLSVHFVEFTLFMNLPPELRLKIWFYALPRERLVEVILDKLEPLELFSSSAVRSPTPVPAILQVCSESRVEALKHYSLMFSSRWGVRPARVYFDPSIDVLFMNCHRFPKLGFLDLLTLFDRTHRSITDMEKVAALCFCNGIAKRLGYLNRHGSLRTHFQIGLPLLERLIITEHGTQCLKQARLLPPSLEASPTFLEPRELDAFESIFGINAEFGIVKEEWSMDECESCAEVKDTARN</sequence>
<evidence type="ECO:0000256" key="1">
    <source>
        <dbReference type="SAM" id="MobiDB-lite"/>
    </source>
</evidence>
<protein>
    <recommendedName>
        <fullName evidence="2">2EXR domain-containing protein</fullName>
    </recommendedName>
</protein>
<accession>A0A194XM57</accession>
<evidence type="ECO:0000259" key="2">
    <source>
        <dbReference type="Pfam" id="PF20150"/>
    </source>
</evidence>
<evidence type="ECO:0000313" key="4">
    <source>
        <dbReference type="Proteomes" id="UP000070700"/>
    </source>
</evidence>
<organism evidence="3 4">
    <name type="scientific">Mollisia scopiformis</name>
    <name type="common">Conifer needle endophyte fungus</name>
    <name type="synonym">Phialocephala scopiformis</name>
    <dbReference type="NCBI Taxonomy" id="149040"/>
    <lineage>
        <taxon>Eukaryota</taxon>
        <taxon>Fungi</taxon>
        <taxon>Dikarya</taxon>
        <taxon>Ascomycota</taxon>
        <taxon>Pezizomycotina</taxon>
        <taxon>Leotiomycetes</taxon>
        <taxon>Helotiales</taxon>
        <taxon>Mollisiaceae</taxon>
        <taxon>Mollisia</taxon>
    </lineage>
</organism>
<feature type="domain" description="2EXR" evidence="2">
    <location>
        <begin position="159"/>
        <end position="250"/>
    </location>
</feature>
<dbReference type="PANTHER" id="PTHR35910">
    <property type="entry name" value="2EXR DOMAIN-CONTAINING PROTEIN"/>
    <property type="match status" value="1"/>
</dbReference>
<dbReference type="Pfam" id="PF20150">
    <property type="entry name" value="2EXR"/>
    <property type="match status" value="1"/>
</dbReference>
<dbReference type="OrthoDB" id="3557569at2759"/>
<dbReference type="KEGG" id="psco:LY89DRAFT_715435"/>
<dbReference type="InParanoid" id="A0A194XM57"/>
<dbReference type="InterPro" id="IPR045518">
    <property type="entry name" value="2EXR"/>
</dbReference>
<dbReference type="GeneID" id="28827932"/>
<keyword evidence="4" id="KW-1185">Reference proteome</keyword>
<dbReference type="PANTHER" id="PTHR35910:SF6">
    <property type="entry name" value="2EXR DOMAIN-CONTAINING PROTEIN"/>
    <property type="match status" value="1"/>
</dbReference>
<evidence type="ECO:0000313" key="3">
    <source>
        <dbReference type="EMBL" id="KUJ21169.1"/>
    </source>
</evidence>
<dbReference type="AlphaFoldDB" id="A0A194XM57"/>
<dbReference type="RefSeq" id="XP_018075524.1">
    <property type="nucleotide sequence ID" value="XM_018218206.1"/>
</dbReference>
<dbReference type="EMBL" id="KQ947408">
    <property type="protein sequence ID" value="KUJ21169.1"/>
    <property type="molecule type" value="Genomic_DNA"/>
</dbReference>
<name>A0A194XM57_MOLSC</name>
<dbReference type="Proteomes" id="UP000070700">
    <property type="component" value="Unassembled WGS sequence"/>
</dbReference>
<feature type="region of interest" description="Disordered" evidence="1">
    <location>
        <begin position="1"/>
        <end position="86"/>
    </location>
</feature>
<gene>
    <name evidence="3" type="ORF">LY89DRAFT_715435</name>
</gene>
<proteinExistence type="predicted"/>
<reference evidence="3 4" key="1">
    <citation type="submission" date="2015-10" db="EMBL/GenBank/DDBJ databases">
        <title>Full genome of DAOMC 229536 Phialocephala scopiformis, a fungal endophyte of spruce producing the potent anti-insectan compound rugulosin.</title>
        <authorList>
            <consortium name="DOE Joint Genome Institute"/>
            <person name="Walker A.K."/>
            <person name="Frasz S.L."/>
            <person name="Seifert K.A."/>
            <person name="Miller J.D."/>
            <person name="Mondo S.J."/>
            <person name="Labutti K."/>
            <person name="Lipzen A."/>
            <person name="Dockter R."/>
            <person name="Kennedy M."/>
            <person name="Grigoriev I.V."/>
            <person name="Spatafora J.W."/>
        </authorList>
    </citation>
    <scope>NUCLEOTIDE SEQUENCE [LARGE SCALE GENOMIC DNA]</scope>
    <source>
        <strain evidence="3 4">CBS 120377</strain>
    </source>
</reference>